<accession>A0AAD7AKA8</accession>
<evidence type="ECO:0000313" key="3">
    <source>
        <dbReference type="Proteomes" id="UP001218218"/>
    </source>
</evidence>
<proteinExistence type="predicted"/>
<feature type="compositionally biased region" description="Basic residues" evidence="1">
    <location>
        <begin position="204"/>
        <end position="214"/>
    </location>
</feature>
<evidence type="ECO:0000313" key="2">
    <source>
        <dbReference type="EMBL" id="KAJ7361230.1"/>
    </source>
</evidence>
<gene>
    <name evidence="2" type="ORF">DFH08DRAFT_931404</name>
</gene>
<feature type="region of interest" description="Disordered" evidence="1">
    <location>
        <begin position="203"/>
        <end position="222"/>
    </location>
</feature>
<dbReference type="EMBL" id="JARIHO010000005">
    <property type="protein sequence ID" value="KAJ7361230.1"/>
    <property type="molecule type" value="Genomic_DNA"/>
</dbReference>
<evidence type="ECO:0000256" key="1">
    <source>
        <dbReference type="SAM" id="MobiDB-lite"/>
    </source>
</evidence>
<comment type="caution">
    <text evidence="2">The sequence shown here is derived from an EMBL/GenBank/DDBJ whole genome shotgun (WGS) entry which is preliminary data.</text>
</comment>
<name>A0AAD7AKA8_9AGAR</name>
<dbReference type="Proteomes" id="UP001218218">
    <property type="component" value="Unassembled WGS sequence"/>
</dbReference>
<reference evidence="2" key="1">
    <citation type="submission" date="2023-03" db="EMBL/GenBank/DDBJ databases">
        <title>Massive genome expansion in bonnet fungi (Mycena s.s.) driven by repeated elements and novel gene families across ecological guilds.</title>
        <authorList>
            <consortium name="Lawrence Berkeley National Laboratory"/>
            <person name="Harder C.B."/>
            <person name="Miyauchi S."/>
            <person name="Viragh M."/>
            <person name="Kuo A."/>
            <person name="Thoen E."/>
            <person name="Andreopoulos B."/>
            <person name="Lu D."/>
            <person name="Skrede I."/>
            <person name="Drula E."/>
            <person name="Henrissat B."/>
            <person name="Morin E."/>
            <person name="Kohler A."/>
            <person name="Barry K."/>
            <person name="LaButti K."/>
            <person name="Morin E."/>
            <person name="Salamov A."/>
            <person name="Lipzen A."/>
            <person name="Mereny Z."/>
            <person name="Hegedus B."/>
            <person name="Baldrian P."/>
            <person name="Stursova M."/>
            <person name="Weitz H."/>
            <person name="Taylor A."/>
            <person name="Grigoriev I.V."/>
            <person name="Nagy L.G."/>
            <person name="Martin F."/>
            <person name="Kauserud H."/>
        </authorList>
    </citation>
    <scope>NUCLEOTIDE SEQUENCE</scope>
    <source>
        <strain evidence="2">CBHHK002</strain>
    </source>
</reference>
<organism evidence="2 3">
    <name type="scientific">Mycena albidolilacea</name>
    <dbReference type="NCBI Taxonomy" id="1033008"/>
    <lineage>
        <taxon>Eukaryota</taxon>
        <taxon>Fungi</taxon>
        <taxon>Dikarya</taxon>
        <taxon>Basidiomycota</taxon>
        <taxon>Agaricomycotina</taxon>
        <taxon>Agaricomycetes</taxon>
        <taxon>Agaricomycetidae</taxon>
        <taxon>Agaricales</taxon>
        <taxon>Marasmiineae</taxon>
        <taxon>Mycenaceae</taxon>
        <taxon>Mycena</taxon>
    </lineage>
</organism>
<dbReference type="AlphaFoldDB" id="A0AAD7AKA8"/>
<feature type="region of interest" description="Disordered" evidence="1">
    <location>
        <begin position="86"/>
        <end position="116"/>
    </location>
</feature>
<sequence>MLARLSAAASGSQVSSSEKSIGDERFFLDMETFRLVVSVPDITWGHVAQMCERAVNPMYKGLYSILEKDMEDVAHLLAALEPNNGTEPIEDPLPMLPGNVSDDDSSSGRTLSPDPLVIRSANPSVPIIVITPCARQPRETSCQIPYQDSAFSNRLTVPTSLPSFNQSFPPMLPPRRTCGRNVQHWVWKNGHWQAALKGLEPRPRVLKHRRHRRAGPVNSTQG</sequence>
<keyword evidence="3" id="KW-1185">Reference proteome</keyword>
<protein>
    <submittedName>
        <fullName evidence="2">Uncharacterized protein</fullName>
    </submittedName>
</protein>